<organism evidence="20 21">
    <name type="scientific">Petrocella atlantisensis</name>
    <dbReference type="NCBI Taxonomy" id="2173034"/>
    <lineage>
        <taxon>Bacteria</taxon>
        <taxon>Bacillati</taxon>
        <taxon>Bacillota</taxon>
        <taxon>Clostridia</taxon>
        <taxon>Lachnospirales</taxon>
        <taxon>Vallitaleaceae</taxon>
        <taxon>Petrocella</taxon>
    </lineage>
</organism>
<dbReference type="InterPro" id="IPR015813">
    <property type="entry name" value="Pyrv/PenolPyrv_kinase-like_dom"/>
</dbReference>
<comment type="cofactor">
    <cofactor evidence="2">
        <name>K(+)</name>
        <dbReference type="ChEBI" id="CHEBI:29103"/>
    </cofactor>
</comment>
<dbReference type="SUPFAM" id="SSF52935">
    <property type="entry name" value="PK C-terminal domain-like"/>
    <property type="match status" value="1"/>
</dbReference>
<comment type="cofactor">
    <cofactor evidence="1">
        <name>Mg(2+)</name>
        <dbReference type="ChEBI" id="CHEBI:18420"/>
    </cofactor>
</comment>
<keyword evidence="14 17" id="KW-0324">Glycolysis</keyword>
<keyword evidence="12 17" id="KW-0460">Magnesium</keyword>
<evidence type="ECO:0000256" key="8">
    <source>
        <dbReference type="ARBA" id="ARBA00022723"/>
    </source>
</evidence>
<protein>
    <recommendedName>
        <fullName evidence="6 16">Pyruvate kinase</fullName>
        <ecNumber evidence="5 16">2.7.1.40</ecNumber>
    </recommendedName>
</protein>
<dbReference type="GO" id="GO:0030955">
    <property type="term" value="F:potassium ion binding"/>
    <property type="evidence" value="ECO:0007669"/>
    <property type="project" value="UniProtKB-UniRule"/>
</dbReference>
<dbReference type="NCBIfam" id="NF004491">
    <property type="entry name" value="PRK05826.1"/>
    <property type="match status" value="1"/>
</dbReference>
<name>A0A3P7PQZ1_9FIRM</name>
<proteinExistence type="inferred from homology"/>
<keyword evidence="11" id="KW-0067">ATP-binding</keyword>
<dbReference type="SUPFAM" id="SSF51621">
    <property type="entry name" value="Phosphoenolpyruvate/pyruvate domain"/>
    <property type="match status" value="1"/>
</dbReference>
<dbReference type="FunFam" id="3.20.20.60:FF:000025">
    <property type="entry name" value="Pyruvate kinase"/>
    <property type="match status" value="1"/>
</dbReference>
<dbReference type="FunFam" id="2.40.33.10:FF:000001">
    <property type="entry name" value="Pyruvate kinase"/>
    <property type="match status" value="1"/>
</dbReference>
<evidence type="ECO:0000256" key="1">
    <source>
        <dbReference type="ARBA" id="ARBA00001946"/>
    </source>
</evidence>
<comment type="catalytic activity">
    <reaction evidence="17">
        <text>pyruvate + ATP = phosphoenolpyruvate + ADP + H(+)</text>
        <dbReference type="Rhea" id="RHEA:18157"/>
        <dbReference type="ChEBI" id="CHEBI:15361"/>
        <dbReference type="ChEBI" id="CHEBI:15378"/>
        <dbReference type="ChEBI" id="CHEBI:30616"/>
        <dbReference type="ChEBI" id="CHEBI:58702"/>
        <dbReference type="ChEBI" id="CHEBI:456216"/>
        <dbReference type="EC" id="2.7.1.40"/>
    </reaction>
</comment>
<dbReference type="InterPro" id="IPR015806">
    <property type="entry name" value="Pyrv_Knase_insert_dom_sf"/>
</dbReference>
<dbReference type="InterPro" id="IPR040442">
    <property type="entry name" value="Pyrv_kinase-like_dom_sf"/>
</dbReference>
<comment type="pathway">
    <text evidence="3 17">Carbohydrate degradation; glycolysis; pyruvate from D-glyceraldehyde 3-phosphate: step 5/5.</text>
</comment>
<evidence type="ECO:0000313" key="21">
    <source>
        <dbReference type="Proteomes" id="UP000279029"/>
    </source>
</evidence>
<dbReference type="EC" id="2.7.1.40" evidence="5 16"/>
<evidence type="ECO:0000256" key="15">
    <source>
        <dbReference type="ARBA" id="ARBA00023317"/>
    </source>
</evidence>
<feature type="domain" description="Pyruvate kinase C-terminal" evidence="19">
    <location>
        <begin position="356"/>
        <end position="469"/>
    </location>
</feature>
<dbReference type="Pfam" id="PF00224">
    <property type="entry name" value="PK"/>
    <property type="match status" value="1"/>
</dbReference>
<keyword evidence="13" id="KW-0630">Potassium</keyword>
<evidence type="ECO:0000256" key="7">
    <source>
        <dbReference type="ARBA" id="ARBA00022679"/>
    </source>
</evidence>
<dbReference type="UniPathway" id="UPA00109">
    <property type="reaction ID" value="UER00188"/>
</dbReference>
<dbReference type="PANTHER" id="PTHR11817">
    <property type="entry name" value="PYRUVATE KINASE"/>
    <property type="match status" value="1"/>
</dbReference>
<dbReference type="GO" id="GO:0004743">
    <property type="term" value="F:pyruvate kinase activity"/>
    <property type="evidence" value="ECO:0007669"/>
    <property type="project" value="UniProtKB-UniRule"/>
</dbReference>
<evidence type="ECO:0000256" key="17">
    <source>
        <dbReference type="RuleBase" id="RU000504"/>
    </source>
</evidence>
<dbReference type="EMBL" id="LR130778">
    <property type="protein sequence ID" value="VDN46767.1"/>
    <property type="molecule type" value="Genomic_DNA"/>
</dbReference>
<dbReference type="NCBIfam" id="NF004978">
    <property type="entry name" value="PRK06354.1"/>
    <property type="match status" value="1"/>
</dbReference>
<evidence type="ECO:0000313" key="20">
    <source>
        <dbReference type="EMBL" id="VDN46767.1"/>
    </source>
</evidence>
<dbReference type="InterPro" id="IPR036918">
    <property type="entry name" value="Pyrv_Knase_C_sf"/>
</dbReference>
<dbReference type="GO" id="GO:0016301">
    <property type="term" value="F:kinase activity"/>
    <property type="evidence" value="ECO:0007669"/>
    <property type="project" value="UniProtKB-KW"/>
</dbReference>
<keyword evidence="21" id="KW-1185">Reference proteome</keyword>
<dbReference type="GO" id="GO:0005524">
    <property type="term" value="F:ATP binding"/>
    <property type="evidence" value="ECO:0007669"/>
    <property type="project" value="UniProtKB-KW"/>
</dbReference>
<dbReference type="InterPro" id="IPR015793">
    <property type="entry name" value="Pyrv_Knase_brl"/>
</dbReference>
<evidence type="ECO:0000256" key="3">
    <source>
        <dbReference type="ARBA" id="ARBA00004997"/>
    </source>
</evidence>
<dbReference type="Gene3D" id="2.40.33.10">
    <property type="entry name" value="PK beta-barrel domain-like"/>
    <property type="match status" value="1"/>
</dbReference>
<evidence type="ECO:0000256" key="5">
    <source>
        <dbReference type="ARBA" id="ARBA00012142"/>
    </source>
</evidence>
<evidence type="ECO:0000256" key="16">
    <source>
        <dbReference type="NCBIfam" id="TIGR01064"/>
    </source>
</evidence>
<gene>
    <name evidence="20" type="primary">pyk</name>
    <name evidence="20" type="ORF">PATL70BA_0892</name>
</gene>
<evidence type="ECO:0000256" key="6">
    <source>
        <dbReference type="ARBA" id="ARBA00018587"/>
    </source>
</evidence>
<evidence type="ECO:0000256" key="4">
    <source>
        <dbReference type="ARBA" id="ARBA00008663"/>
    </source>
</evidence>
<evidence type="ECO:0000259" key="19">
    <source>
        <dbReference type="Pfam" id="PF02887"/>
    </source>
</evidence>
<dbReference type="RefSeq" id="WP_172596094.1">
    <property type="nucleotide sequence ID" value="NZ_LR130778.1"/>
</dbReference>
<keyword evidence="7 17" id="KW-0808">Transferase</keyword>
<evidence type="ECO:0000256" key="14">
    <source>
        <dbReference type="ARBA" id="ARBA00023152"/>
    </source>
</evidence>
<evidence type="ECO:0000256" key="10">
    <source>
        <dbReference type="ARBA" id="ARBA00022777"/>
    </source>
</evidence>
<dbReference type="InterPro" id="IPR011037">
    <property type="entry name" value="Pyrv_Knase-like_insert_dom_sf"/>
</dbReference>
<keyword evidence="8" id="KW-0479">Metal-binding</keyword>
<comment type="similarity">
    <text evidence="4 17">Belongs to the pyruvate kinase family.</text>
</comment>
<accession>A0A3P7PQZ1</accession>
<sequence length="472" mass="51412">MNKTKIICTLGPASDNKETLIALVNNGLNVARLNLSHGNQEYLLKNINLIKEVREELNLPIAILMDTRGPEIRTKTFVDGGVDLFAGEEIRLCLGDFEGTAERFCITYDNLYKDVKIGSSILIDDGLIDVEVTGIEDTDIICVVKNGGRVKNRKGINVPGVDVKLPALTEADVNDIIFGIKEGIDYLAASFIRTKRDVEEIRTLLDQNGGEHVHIIAKIESQTGVDNIDEIIEVSNGVMVARGDLGVETPAEYIPQIQKKIIHKCNAAGIPVITATQMLDSMIVNPRPTRAEVSDVANAILDGTDVIMLSGETAAGSYPVEAIRIMRKIAEASEETADYEAVYKRITEVLDKSVTNAVSYATCTTAMNLNAAAIICPTYSGKTARLISMFRPEAPIIAPTINPITQRQLNMLWGVVPIIMKAENSSDILFYKSIEHAKNLGFAKNGDTVVITAGIPLNTKGNTNLMKVMEVE</sequence>
<dbReference type="PRINTS" id="PR01050">
    <property type="entry name" value="PYRUVTKNASE"/>
</dbReference>
<keyword evidence="15 20" id="KW-0670">Pyruvate</keyword>
<dbReference type="Pfam" id="PF02887">
    <property type="entry name" value="PK_C"/>
    <property type="match status" value="1"/>
</dbReference>
<evidence type="ECO:0000256" key="9">
    <source>
        <dbReference type="ARBA" id="ARBA00022741"/>
    </source>
</evidence>
<keyword evidence="9" id="KW-0547">Nucleotide-binding</keyword>
<dbReference type="Gene3D" id="3.40.1380.20">
    <property type="entry name" value="Pyruvate kinase, C-terminal domain"/>
    <property type="match status" value="1"/>
</dbReference>
<dbReference type="KEGG" id="cbar:PATL70BA_0892"/>
<evidence type="ECO:0000256" key="12">
    <source>
        <dbReference type="ARBA" id="ARBA00022842"/>
    </source>
</evidence>
<dbReference type="AlphaFoldDB" id="A0A3P7PQZ1"/>
<dbReference type="InterPro" id="IPR001697">
    <property type="entry name" value="Pyr_Knase"/>
</dbReference>
<keyword evidence="10 17" id="KW-0418">Kinase</keyword>
<evidence type="ECO:0000256" key="13">
    <source>
        <dbReference type="ARBA" id="ARBA00022958"/>
    </source>
</evidence>
<feature type="domain" description="Pyruvate kinase barrel" evidence="18">
    <location>
        <begin position="2"/>
        <end position="323"/>
    </location>
</feature>
<dbReference type="GO" id="GO:0000287">
    <property type="term" value="F:magnesium ion binding"/>
    <property type="evidence" value="ECO:0007669"/>
    <property type="project" value="UniProtKB-UniRule"/>
</dbReference>
<evidence type="ECO:0000256" key="11">
    <source>
        <dbReference type="ARBA" id="ARBA00022840"/>
    </source>
</evidence>
<dbReference type="NCBIfam" id="TIGR01064">
    <property type="entry name" value="pyruv_kin"/>
    <property type="match status" value="1"/>
</dbReference>
<reference evidence="20 21" key="1">
    <citation type="submission" date="2018-09" db="EMBL/GenBank/DDBJ databases">
        <authorList>
            <person name="Postec A."/>
        </authorList>
    </citation>
    <scope>NUCLEOTIDE SEQUENCE [LARGE SCALE GENOMIC DNA]</scope>
    <source>
        <strain evidence="20">70B-A</strain>
    </source>
</reference>
<evidence type="ECO:0000256" key="2">
    <source>
        <dbReference type="ARBA" id="ARBA00001958"/>
    </source>
</evidence>
<dbReference type="Proteomes" id="UP000279029">
    <property type="component" value="Chromosome"/>
</dbReference>
<dbReference type="InterPro" id="IPR015795">
    <property type="entry name" value="Pyrv_Knase_C"/>
</dbReference>
<evidence type="ECO:0000259" key="18">
    <source>
        <dbReference type="Pfam" id="PF00224"/>
    </source>
</evidence>
<dbReference type="Gene3D" id="3.20.20.60">
    <property type="entry name" value="Phosphoenolpyruvate-binding domains"/>
    <property type="match status" value="1"/>
</dbReference>
<dbReference type="SUPFAM" id="SSF50800">
    <property type="entry name" value="PK beta-barrel domain-like"/>
    <property type="match status" value="1"/>
</dbReference>